<gene>
    <name evidence="1" type="ORF">V6N12_002627</name>
</gene>
<evidence type="ECO:0000313" key="1">
    <source>
        <dbReference type="EMBL" id="KAK8556216.1"/>
    </source>
</evidence>
<proteinExistence type="predicted"/>
<evidence type="ECO:0000313" key="2">
    <source>
        <dbReference type="Proteomes" id="UP001472677"/>
    </source>
</evidence>
<protein>
    <submittedName>
        <fullName evidence="1">Uncharacterized protein</fullName>
    </submittedName>
</protein>
<dbReference type="EMBL" id="JBBPBM010000017">
    <property type="protein sequence ID" value="KAK8556216.1"/>
    <property type="molecule type" value="Genomic_DNA"/>
</dbReference>
<organism evidence="1 2">
    <name type="scientific">Hibiscus sabdariffa</name>
    <name type="common">roselle</name>
    <dbReference type="NCBI Taxonomy" id="183260"/>
    <lineage>
        <taxon>Eukaryota</taxon>
        <taxon>Viridiplantae</taxon>
        <taxon>Streptophyta</taxon>
        <taxon>Embryophyta</taxon>
        <taxon>Tracheophyta</taxon>
        <taxon>Spermatophyta</taxon>
        <taxon>Magnoliopsida</taxon>
        <taxon>eudicotyledons</taxon>
        <taxon>Gunneridae</taxon>
        <taxon>Pentapetalae</taxon>
        <taxon>rosids</taxon>
        <taxon>malvids</taxon>
        <taxon>Malvales</taxon>
        <taxon>Malvaceae</taxon>
        <taxon>Malvoideae</taxon>
        <taxon>Hibiscus</taxon>
    </lineage>
</organism>
<accession>A0ABR2E9I7</accession>
<comment type="caution">
    <text evidence="1">The sequence shown here is derived from an EMBL/GenBank/DDBJ whole genome shotgun (WGS) entry which is preliminary data.</text>
</comment>
<dbReference type="Proteomes" id="UP001472677">
    <property type="component" value="Unassembled WGS sequence"/>
</dbReference>
<sequence>MGDDKRLRGGGEWQEISPHPSVGVIYWTLQPWLWRITGCGTSISFRLFFVGIHKPLICEVNGWRIYLKFKTSKSFILNSDTMLLTLPFRWTYVVFIGNLEEGLKICCFIVLEIGDERRVFPYLATSYAPPRSSLFIGSFYLCLPEVQSCKDVYLYQKVVTCGNLEIVSSPMSGLEKSFIPFCILVNILLQKGSRYGLVLCFR</sequence>
<keyword evidence="2" id="KW-1185">Reference proteome</keyword>
<reference evidence="1 2" key="1">
    <citation type="journal article" date="2024" name="G3 (Bethesda)">
        <title>Genome assembly of Hibiscus sabdariffa L. provides insights into metabolisms of medicinal natural products.</title>
        <authorList>
            <person name="Kim T."/>
        </authorList>
    </citation>
    <scope>NUCLEOTIDE SEQUENCE [LARGE SCALE GENOMIC DNA]</scope>
    <source>
        <strain evidence="1">TK-2024</strain>
        <tissue evidence="1">Old leaves</tissue>
    </source>
</reference>
<name>A0ABR2E9I7_9ROSI</name>